<dbReference type="RefSeq" id="WP_041968131.1">
    <property type="nucleotide sequence ID" value="NZ_BASE01000131.1"/>
</dbReference>
<feature type="active site" description="Proton donor" evidence="4">
    <location>
        <position position="54"/>
    </location>
</feature>
<dbReference type="PANTHER" id="PTHR43827">
    <property type="entry name" value="2,5-DIKETO-D-GLUCONIC ACID REDUCTASE"/>
    <property type="match status" value="1"/>
</dbReference>
<proteinExistence type="inferred from homology"/>
<dbReference type="InterPro" id="IPR036812">
    <property type="entry name" value="NAD(P)_OxRdtase_dom_sf"/>
</dbReference>
<gene>
    <name evidence="8" type="ORF">SAMD00020551_4762</name>
</gene>
<dbReference type="Gene3D" id="3.20.20.100">
    <property type="entry name" value="NADP-dependent oxidoreductase domain"/>
    <property type="match status" value="1"/>
</dbReference>
<dbReference type="InterPro" id="IPR018170">
    <property type="entry name" value="Aldo/ket_reductase_CS"/>
</dbReference>
<dbReference type="GO" id="GO:0016616">
    <property type="term" value="F:oxidoreductase activity, acting on the CH-OH group of donors, NAD or NADP as acceptor"/>
    <property type="evidence" value="ECO:0007669"/>
    <property type="project" value="UniProtKB-ARBA"/>
</dbReference>
<keyword evidence="2" id="KW-0521">NADP</keyword>
<dbReference type="CDD" id="cd19157">
    <property type="entry name" value="AKR_AKR5G1-3"/>
    <property type="match status" value="1"/>
</dbReference>
<evidence type="ECO:0000256" key="6">
    <source>
        <dbReference type="PIRSR" id="PIRSR000097-3"/>
    </source>
</evidence>
<feature type="binding site" evidence="5">
    <location>
        <position position="112"/>
    </location>
    <ligand>
        <name>substrate</name>
    </ligand>
</feature>
<dbReference type="Proteomes" id="UP000031014">
    <property type="component" value="Unassembled WGS sequence"/>
</dbReference>
<dbReference type="InterPro" id="IPR044500">
    <property type="entry name" value="AKR5G"/>
</dbReference>
<dbReference type="AlphaFoldDB" id="A0A0A8XBA4"/>
<dbReference type="PIRSF" id="PIRSF000097">
    <property type="entry name" value="AKR"/>
    <property type="match status" value="1"/>
</dbReference>
<dbReference type="SUPFAM" id="SSF51430">
    <property type="entry name" value="NAD(P)-linked oxidoreductase"/>
    <property type="match status" value="1"/>
</dbReference>
<sequence>MPQNLQDTTTLHNGVKMPWFGLGVFKVQEGSEVVESVKAALKNGYKSIDTAAVYKNEEGVGQGIKEAGVPREELFITTKVWNSDQGYESTLKAFETSMEKLGLDYLDLYLIHWPVAGKYKETWKALEKLYKDGRVRAIGVSNFHVHHLKDLITDAEITPMVNQVEYHPHLAQTELLEFCKAEGIQMEAWSPLKQGELLSDPTIVEIAEKHKKSPAQVILRWDLQNEVVTIPKSIKEHRIIENADIFEFELSVDDMDRLNSLNKNERVGPDPDNFDF</sequence>
<evidence type="ECO:0000313" key="9">
    <source>
        <dbReference type="Proteomes" id="UP000031014"/>
    </source>
</evidence>
<dbReference type="PRINTS" id="PR00069">
    <property type="entry name" value="ALDKETRDTASE"/>
</dbReference>
<feature type="site" description="Lowers pKa of active site Tyr" evidence="6">
    <location>
        <position position="79"/>
    </location>
</feature>
<name>A0A0A8XBA4_MESS1</name>
<evidence type="ECO:0000256" key="4">
    <source>
        <dbReference type="PIRSR" id="PIRSR000097-1"/>
    </source>
</evidence>
<dbReference type="PROSITE" id="PS00062">
    <property type="entry name" value="ALDOKETO_REDUCTASE_2"/>
    <property type="match status" value="1"/>
</dbReference>
<evidence type="ECO:0000256" key="3">
    <source>
        <dbReference type="ARBA" id="ARBA00023002"/>
    </source>
</evidence>
<dbReference type="InterPro" id="IPR023210">
    <property type="entry name" value="NADP_OxRdtase_dom"/>
</dbReference>
<dbReference type="EMBL" id="BASE01000131">
    <property type="protein sequence ID" value="GAM16549.1"/>
    <property type="molecule type" value="Genomic_DNA"/>
</dbReference>
<evidence type="ECO:0000256" key="5">
    <source>
        <dbReference type="PIRSR" id="PIRSR000097-2"/>
    </source>
</evidence>
<accession>A0A0A8XBA4</accession>
<dbReference type="STRING" id="1321606.SAMD00020551_4762"/>
<keyword evidence="3" id="KW-0560">Oxidoreductase</keyword>
<evidence type="ECO:0000256" key="1">
    <source>
        <dbReference type="ARBA" id="ARBA00007905"/>
    </source>
</evidence>
<evidence type="ECO:0000259" key="7">
    <source>
        <dbReference type="Pfam" id="PF00248"/>
    </source>
</evidence>
<keyword evidence="9" id="KW-1185">Reference proteome</keyword>
<dbReference type="PROSITE" id="PS00063">
    <property type="entry name" value="ALDOKETO_REDUCTASE_3"/>
    <property type="match status" value="1"/>
</dbReference>
<organism evidence="8 9">
    <name type="scientific">Mesobacillus selenatarsenatis (strain DSM 18680 / JCM 14380 / FERM P-15431 / SF-1)</name>
    <dbReference type="NCBI Taxonomy" id="1321606"/>
    <lineage>
        <taxon>Bacteria</taxon>
        <taxon>Bacillati</taxon>
        <taxon>Bacillota</taxon>
        <taxon>Bacilli</taxon>
        <taxon>Bacillales</taxon>
        <taxon>Bacillaceae</taxon>
        <taxon>Mesobacillus</taxon>
    </lineage>
</organism>
<dbReference type="InterPro" id="IPR020471">
    <property type="entry name" value="AKR"/>
</dbReference>
<evidence type="ECO:0000313" key="8">
    <source>
        <dbReference type="EMBL" id="GAM16549.1"/>
    </source>
</evidence>
<protein>
    <submittedName>
        <fullName evidence="8">Oxidoreductase of aldo/keto reductase family, subgroup 1</fullName>
    </submittedName>
</protein>
<comment type="similarity">
    <text evidence="1">Belongs to the aldo/keto reductase family.</text>
</comment>
<dbReference type="PANTHER" id="PTHR43827:SF3">
    <property type="entry name" value="NADP-DEPENDENT OXIDOREDUCTASE DOMAIN-CONTAINING PROTEIN"/>
    <property type="match status" value="1"/>
</dbReference>
<reference evidence="8 9" key="1">
    <citation type="submission" date="2013-06" db="EMBL/GenBank/DDBJ databases">
        <title>Whole genome shotgun sequence of Bacillus selenatarsenatis SF-1.</title>
        <authorList>
            <person name="Kuroda M."/>
            <person name="Sei K."/>
            <person name="Yamashita M."/>
            <person name="Ike M."/>
        </authorList>
    </citation>
    <scope>NUCLEOTIDE SEQUENCE [LARGE SCALE GENOMIC DNA]</scope>
    <source>
        <strain evidence="8 9">SF-1</strain>
    </source>
</reference>
<dbReference type="FunFam" id="3.20.20.100:FF:000015">
    <property type="entry name" value="Oxidoreductase, aldo/keto reductase family"/>
    <property type="match status" value="1"/>
</dbReference>
<evidence type="ECO:0000256" key="2">
    <source>
        <dbReference type="ARBA" id="ARBA00022857"/>
    </source>
</evidence>
<dbReference type="Pfam" id="PF00248">
    <property type="entry name" value="Aldo_ket_red"/>
    <property type="match status" value="1"/>
</dbReference>
<dbReference type="OrthoDB" id="9804790at2"/>
<comment type="caution">
    <text evidence="8">The sequence shown here is derived from an EMBL/GenBank/DDBJ whole genome shotgun (WGS) entry which is preliminary data.</text>
</comment>
<feature type="domain" description="NADP-dependent oxidoreductase" evidence="7">
    <location>
        <begin position="30"/>
        <end position="262"/>
    </location>
</feature>